<dbReference type="PANTHER" id="PTHR38457:SF1">
    <property type="entry name" value="REGULATOR ABRB-RELATED"/>
    <property type="match status" value="1"/>
</dbReference>
<dbReference type="NCBIfam" id="TIGR03082">
    <property type="entry name" value="Gneg_AbrB_dup"/>
    <property type="match status" value="2"/>
</dbReference>
<sequence length="374" mass="38546">MTAAEETERQQAPEVAAAPAGTDWRGFAAALGLGAVGGSLFFLLHVPLAFMIGALVSVTAAAMAGVRVSVPRRLRTAMVVVLGIMLGSAFRPAMLEHLSEWAVSLGGLVLYTVAAALAGLLYLRRVARYDGVTAYFTAMPGGFQEMVLMGSAMGGDDRTIALAHSMRIMLTVLTVPFAFQLLPGFAPAARDWSLGGLGPGLIDLPLRDVALLAACALGAPVAQRLRIPAGMLVGPMLLSAAVHLSGLTAGKPPGLLVAAAQVVIGAGIGCRFAGVPLRTIATVAAAALGLTVALLAVTVLMALSVHLLTGLDLAALILAYAPGGLAEMSLVALSLHVDAAFVATHHIARIVLIVIFAPLAWRLWQARRQRAAVR</sequence>
<dbReference type="EMBL" id="JBHTCM010000010">
    <property type="protein sequence ID" value="MFC7333260.1"/>
    <property type="molecule type" value="Genomic_DNA"/>
</dbReference>
<dbReference type="Pfam" id="PF05145">
    <property type="entry name" value="AbrB"/>
    <property type="match status" value="1"/>
</dbReference>
<keyword evidence="1" id="KW-0812">Transmembrane</keyword>
<dbReference type="RefSeq" id="WP_377358225.1">
    <property type="nucleotide sequence ID" value="NZ_JBHTCM010000010.1"/>
</dbReference>
<feature type="transmembrane region" description="Helical" evidence="1">
    <location>
        <begin position="280"/>
        <end position="303"/>
    </location>
</feature>
<feature type="transmembrane region" description="Helical" evidence="1">
    <location>
        <begin position="76"/>
        <end position="95"/>
    </location>
</feature>
<name>A0ABW2KVA8_9PROT</name>
<protein>
    <submittedName>
        <fullName evidence="2">AbrB family transcriptional regulator</fullName>
    </submittedName>
</protein>
<dbReference type="Proteomes" id="UP001596456">
    <property type="component" value="Unassembled WGS sequence"/>
</dbReference>
<feature type="transmembrane region" description="Helical" evidence="1">
    <location>
        <begin position="347"/>
        <end position="364"/>
    </location>
</feature>
<dbReference type="InterPro" id="IPR017516">
    <property type="entry name" value="AbrB_dup"/>
</dbReference>
<feature type="transmembrane region" description="Helical" evidence="1">
    <location>
        <begin position="315"/>
        <end position="335"/>
    </location>
</feature>
<feature type="transmembrane region" description="Helical" evidence="1">
    <location>
        <begin position="227"/>
        <end position="247"/>
    </location>
</feature>
<comment type="caution">
    <text evidence="2">The sequence shown here is derived from an EMBL/GenBank/DDBJ whole genome shotgun (WGS) entry which is preliminary data.</text>
</comment>
<evidence type="ECO:0000256" key="1">
    <source>
        <dbReference type="SAM" id="Phobius"/>
    </source>
</evidence>
<evidence type="ECO:0000313" key="3">
    <source>
        <dbReference type="Proteomes" id="UP001596456"/>
    </source>
</evidence>
<gene>
    <name evidence="2" type="ORF">ACFQPS_08815</name>
</gene>
<dbReference type="PIRSF" id="PIRSF038991">
    <property type="entry name" value="Protein_AbrB"/>
    <property type="match status" value="1"/>
</dbReference>
<proteinExistence type="predicted"/>
<feature type="transmembrane region" description="Helical" evidence="1">
    <location>
        <begin position="254"/>
        <end position="274"/>
    </location>
</feature>
<feature type="transmembrane region" description="Helical" evidence="1">
    <location>
        <begin position="168"/>
        <end position="189"/>
    </location>
</feature>
<accession>A0ABW2KVA8</accession>
<reference evidence="3" key="1">
    <citation type="journal article" date="2019" name="Int. J. Syst. Evol. Microbiol.">
        <title>The Global Catalogue of Microorganisms (GCM) 10K type strain sequencing project: providing services to taxonomists for standard genome sequencing and annotation.</title>
        <authorList>
            <consortium name="The Broad Institute Genomics Platform"/>
            <consortium name="The Broad Institute Genome Sequencing Center for Infectious Disease"/>
            <person name="Wu L."/>
            <person name="Ma J."/>
        </authorList>
    </citation>
    <scope>NUCLEOTIDE SEQUENCE [LARGE SCALE GENOMIC DNA]</scope>
    <source>
        <strain evidence="3">CGMCC 1.16275</strain>
    </source>
</reference>
<feature type="transmembrane region" description="Helical" evidence="1">
    <location>
        <begin position="101"/>
        <end position="123"/>
    </location>
</feature>
<feature type="transmembrane region" description="Helical" evidence="1">
    <location>
        <begin position="40"/>
        <end position="64"/>
    </location>
</feature>
<keyword evidence="3" id="KW-1185">Reference proteome</keyword>
<organism evidence="2 3">
    <name type="scientific">Rhodocista pekingensis</name>
    <dbReference type="NCBI Taxonomy" id="201185"/>
    <lineage>
        <taxon>Bacteria</taxon>
        <taxon>Pseudomonadati</taxon>
        <taxon>Pseudomonadota</taxon>
        <taxon>Alphaproteobacteria</taxon>
        <taxon>Rhodospirillales</taxon>
        <taxon>Azospirillaceae</taxon>
        <taxon>Rhodocista</taxon>
    </lineage>
</organism>
<dbReference type="PANTHER" id="PTHR38457">
    <property type="entry name" value="REGULATOR ABRB-RELATED"/>
    <property type="match status" value="1"/>
</dbReference>
<evidence type="ECO:0000313" key="2">
    <source>
        <dbReference type="EMBL" id="MFC7333260.1"/>
    </source>
</evidence>
<dbReference type="InterPro" id="IPR007820">
    <property type="entry name" value="AbrB_fam"/>
</dbReference>
<keyword evidence="1" id="KW-1133">Transmembrane helix</keyword>
<keyword evidence="1" id="KW-0472">Membrane</keyword>